<evidence type="ECO:0000256" key="1">
    <source>
        <dbReference type="ARBA" id="ARBA00010243"/>
    </source>
</evidence>
<protein>
    <recommendedName>
        <fullName evidence="7">MPN domain-containing protein</fullName>
    </recommendedName>
</protein>
<gene>
    <name evidence="8" type="ORF">IAC61_03950</name>
</gene>
<dbReference type="GO" id="GO:0006508">
    <property type="term" value="P:proteolysis"/>
    <property type="evidence" value="ECO:0007669"/>
    <property type="project" value="UniProtKB-KW"/>
</dbReference>
<evidence type="ECO:0000259" key="7">
    <source>
        <dbReference type="PROSITE" id="PS50249"/>
    </source>
</evidence>
<comment type="similarity">
    <text evidence="1">Belongs to the UPF0758 family.</text>
</comment>
<dbReference type="PANTHER" id="PTHR30471">
    <property type="entry name" value="DNA REPAIR PROTEIN RADC"/>
    <property type="match status" value="1"/>
</dbReference>
<evidence type="ECO:0000313" key="9">
    <source>
        <dbReference type="Proteomes" id="UP000823634"/>
    </source>
</evidence>
<dbReference type="EMBL" id="JADINA010000025">
    <property type="protein sequence ID" value="MBO8426455.1"/>
    <property type="molecule type" value="Genomic_DNA"/>
</dbReference>
<keyword evidence="3" id="KW-0479">Metal-binding</keyword>
<feature type="domain" description="MPN" evidence="7">
    <location>
        <begin position="78"/>
        <end position="205"/>
    </location>
</feature>
<evidence type="ECO:0000256" key="3">
    <source>
        <dbReference type="ARBA" id="ARBA00022723"/>
    </source>
</evidence>
<evidence type="ECO:0000256" key="4">
    <source>
        <dbReference type="ARBA" id="ARBA00022801"/>
    </source>
</evidence>
<reference evidence="8" key="1">
    <citation type="submission" date="2020-10" db="EMBL/GenBank/DDBJ databases">
        <authorList>
            <person name="Gilroy R."/>
        </authorList>
    </citation>
    <scope>NUCLEOTIDE SEQUENCE</scope>
    <source>
        <strain evidence="8">17113</strain>
    </source>
</reference>
<dbReference type="InterPro" id="IPR025657">
    <property type="entry name" value="RadC_JAB"/>
</dbReference>
<accession>A0A9D9GTC6</accession>
<dbReference type="Proteomes" id="UP000823634">
    <property type="component" value="Unassembled WGS sequence"/>
</dbReference>
<proteinExistence type="inferred from homology"/>
<dbReference type="Pfam" id="PF20582">
    <property type="entry name" value="UPF0758_N"/>
    <property type="match status" value="1"/>
</dbReference>
<keyword evidence="6" id="KW-0482">Metalloprotease</keyword>
<evidence type="ECO:0000256" key="5">
    <source>
        <dbReference type="ARBA" id="ARBA00022833"/>
    </source>
</evidence>
<evidence type="ECO:0000256" key="6">
    <source>
        <dbReference type="ARBA" id="ARBA00023049"/>
    </source>
</evidence>
<dbReference type="InterPro" id="IPR001405">
    <property type="entry name" value="UPF0758"/>
</dbReference>
<dbReference type="PROSITE" id="PS50249">
    <property type="entry name" value="MPN"/>
    <property type="match status" value="1"/>
</dbReference>
<dbReference type="SUPFAM" id="SSF102712">
    <property type="entry name" value="JAB1/MPN domain"/>
    <property type="match status" value="1"/>
</dbReference>
<dbReference type="AlphaFoldDB" id="A0A9D9GTC6"/>
<keyword evidence="2" id="KW-0645">Protease</keyword>
<name>A0A9D9GTC6_9FIRM</name>
<evidence type="ECO:0000256" key="2">
    <source>
        <dbReference type="ARBA" id="ARBA00022670"/>
    </source>
</evidence>
<reference evidence="8" key="2">
    <citation type="journal article" date="2021" name="PeerJ">
        <title>Extensive microbial diversity within the chicken gut microbiome revealed by metagenomics and culture.</title>
        <authorList>
            <person name="Gilroy R."/>
            <person name="Ravi A."/>
            <person name="Getino M."/>
            <person name="Pursley I."/>
            <person name="Horton D.L."/>
            <person name="Alikhan N.F."/>
            <person name="Baker D."/>
            <person name="Gharbi K."/>
            <person name="Hall N."/>
            <person name="Watson M."/>
            <person name="Adriaenssens E.M."/>
            <person name="Foster-Nyarko E."/>
            <person name="Jarju S."/>
            <person name="Secka A."/>
            <person name="Antonio M."/>
            <person name="Oren A."/>
            <person name="Chaudhuri R.R."/>
            <person name="La Ragione R."/>
            <person name="Hildebrand F."/>
            <person name="Pallen M.J."/>
        </authorList>
    </citation>
    <scope>NUCLEOTIDE SEQUENCE</scope>
    <source>
        <strain evidence="8">17113</strain>
    </source>
</reference>
<dbReference type="GO" id="GO:0008237">
    <property type="term" value="F:metallopeptidase activity"/>
    <property type="evidence" value="ECO:0007669"/>
    <property type="project" value="UniProtKB-KW"/>
</dbReference>
<dbReference type="PANTHER" id="PTHR30471:SF3">
    <property type="entry name" value="UPF0758 PROTEIN YEES-RELATED"/>
    <property type="match status" value="1"/>
</dbReference>
<dbReference type="InterPro" id="IPR037518">
    <property type="entry name" value="MPN"/>
</dbReference>
<keyword evidence="5" id="KW-0862">Zinc</keyword>
<comment type="caution">
    <text evidence="8">The sequence shown here is derived from an EMBL/GenBank/DDBJ whole genome shotgun (WGS) entry which is preliminary data.</text>
</comment>
<evidence type="ECO:0000313" key="8">
    <source>
        <dbReference type="EMBL" id="MBO8426455.1"/>
    </source>
</evidence>
<keyword evidence="4" id="KW-0378">Hydrolase</keyword>
<dbReference type="InterPro" id="IPR046778">
    <property type="entry name" value="UPF0758_N"/>
</dbReference>
<organism evidence="8 9">
    <name type="scientific">Candidatus Alloenteromonas pullistercoris</name>
    <dbReference type="NCBI Taxonomy" id="2840785"/>
    <lineage>
        <taxon>Bacteria</taxon>
        <taxon>Bacillati</taxon>
        <taxon>Bacillota</taxon>
        <taxon>Bacillota incertae sedis</taxon>
        <taxon>Candidatus Alloenteromonas</taxon>
    </lineage>
</organism>
<dbReference type="GO" id="GO:0046872">
    <property type="term" value="F:metal ion binding"/>
    <property type="evidence" value="ECO:0007669"/>
    <property type="project" value="UniProtKB-KW"/>
</dbReference>
<dbReference type="Gene3D" id="3.40.140.10">
    <property type="entry name" value="Cytidine Deaminase, domain 2"/>
    <property type="match status" value="1"/>
</dbReference>
<dbReference type="Pfam" id="PF04002">
    <property type="entry name" value="RadC"/>
    <property type="match status" value="1"/>
</dbReference>
<sequence>MRIADINPELRPREKACSQGLGSLSDVELLALLIGSGVKGHNALEISASLLYSHGGVGGLSRLGFASLLGECGVSKATALRLAACFELNRRLVCAASINPLGGEEVWLFAFSKSRKPAGRALLYKGGAARVGIDIREVARSACAIGASSVLLVHTHPSGAALPSPEDIRLTSSLRLLLQELGIKLLDHIIKAAGQSYSMKANGLLT</sequence>